<feature type="region of interest" description="Disordered" evidence="1">
    <location>
        <begin position="1"/>
        <end position="24"/>
    </location>
</feature>
<gene>
    <name evidence="2" type="ORF">EVA_09364</name>
</gene>
<evidence type="ECO:0000313" key="2">
    <source>
        <dbReference type="EMBL" id="EJX02519.1"/>
    </source>
</evidence>
<organism evidence="2">
    <name type="scientific">gut metagenome</name>
    <dbReference type="NCBI Taxonomy" id="749906"/>
    <lineage>
        <taxon>unclassified sequences</taxon>
        <taxon>metagenomes</taxon>
        <taxon>organismal metagenomes</taxon>
    </lineage>
</organism>
<evidence type="ECO:0000256" key="1">
    <source>
        <dbReference type="SAM" id="MobiDB-lite"/>
    </source>
</evidence>
<dbReference type="AlphaFoldDB" id="J9G6L4"/>
<dbReference type="EMBL" id="AMCI01002510">
    <property type="protein sequence ID" value="EJX02519.1"/>
    <property type="molecule type" value="Genomic_DNA"/>
</dbReference>
<proteinExistence type="predicted"/>
<name>J9G6L4_9ZZZZ</name>
<accession>J9G6L4</accession>
<comment type="caution">
    <text evidence="2">The sequence shown here is derived from an EMBL/GenBank/DDBJ whole genome shotgun (WGS) entry which is preliminary data.</text>
</comment>
<reference evidence="2" key="1">
    <citation type="journal article" date="2012" name="PLoS ONE">
        <title>Gene sets for utilization of primary and secondary nutrition supplies in the distal gut of endangered iberian lynx.</title>
        <authorList>
            <person name="Alcaide M."/>
            <person name="Messina E."/>
            <person name="Richter M."/>
            <person name="Bargiela R."/>
            <person name="Peplies J."/>
            <person name="Huws S.A."/>
            <person name="Newbold C.J."/>
            <person name="Golyshin P.N."/>
            <person name="Simon M.A."/>
            <person name="Lopez G."/>
            <person name="Yakimov M.M."/>
            <person name="Ferrer M."/>
        </authorList>
    </citation>
    <scope>NUCLEOTIDE SEQUENCE</scope>
</reference>
<protein>
    <submittedName>
        <fullName evidence="2">Uncharacterized protein</fullName>
    </submittedName>
</protein>
<sequence>MFVARAGDSSEAGLYSGSGIGSMGRGRNEYLVAMTLADAFKVGAYDAQTGIFASGSGIGLEADSGKSGNDLQLVTEAVNEFTITGSLVFGY</sequence>